<dbReference type="Gene3D" id="3.30.160.390">
    <property type="entry name" value="Integrase, DNA-binding domain"/>
    <property type="match status" value="1"/>
</dbReference>
<evidence type="ECO:0000313" key="5">
    <source>
        <dbReference type="Proteomes" id="UP000052268"/>
    </source>
</evidence>
<organism evidence="4 5">
    <name type="scientific">Novosphingobium barchaimii LL02</name>
    <dbReference type="NCBI Taxonomy" id="1114963"/>
    <lineage>
        <taxon>Bacteria</taxon>
        <taxon>Pseudomonadati</taxon>
        <taxon>Pseudomonadota</taxon>
        <taxon>Alphaproteobacteria</taxon>
        <taxon>Sphingomonadales</taxon>
        <taxon>Sphingomonadaceae</taxon>
        <taxon>Novosphingobium</taxon>
    </lineage>
</organism>
<dbReference type="InterPro" id="IPR050808">
    <property type="entry name" value="Phage_Integrase"/>
</dbReference>
<keyword evidence="2" id="KW-0229">DNA integration</keyword>
<evidence type="ECO:0000259" key="3">
    <source>
        <dbReference type="Pfam" id="PF13356"/>
    </source>
</evidence>
<dbReference type="EMBL" id="JACU01000006">
    <property type="protein sequence ID" value="KMS54202.1"/>
    <property type="molecule type" value="Genomic_DNA"/>
</dbReference>
<comment type="caution">
    <text evidence="4">The sequence shown here is derived from an EMBL/GenBank/DDBJ whole genome shotgun (WGS) entry which is preliminary data.</text>
</comment>
<sequence length="55" mass="6421">MALTEMQRRHLQPAQKACRCSDGRGLHLEIHPAGSKLWRFTYRFDGKQKRLALGR</sequence>
<gene>
    <name evidence="4" type="ORF">V474_20880</name>
</gene>
<proteinExistence type="inferred from homology"/>
<dbReference type="PATRIC" id="fig|1114963.3.peg.3012"/>
<dbReference type="Pfam" id="PF13356">
    <property type="entry name" value="Arm-DNA-bind_3"/>
    <property type="match status" value="1"/>
</dbReference>
<dbReference type="PANTHER" id="PTHR30629">
    <property type="entry name" value="PROPHAGE INTEGRASE"/>
    <property type="match status" value="1"/>
</dbReference>
<feature type="domain" description="Integrase DNA-binding" evidence="3">
    <location>
        <begin position="3"/>
        <end position="55"/>
    </location>
</feature>
<dbReference type="AlphaFoldDB" id="A0A0J7XR91"/>
<evidence type="ECO:0000256" key="1">
    <source>
        <dbReference type="ARBA" id="ARBA00008857"/>
    </source>
</evidence>
<evidence type="ECO:0000313" key="4">
    <source>
        <dbReference type="EMBL" id="KMS54202.1"/>
    </source>
</evidence>
<name>A0A0J7XR91_9SPHN</name>
<dbReference type="Proteomes" id="UP000052268">
    <property type="component" value="Unassembled WGS sequence"/>
</dbReference>
<dbReference type="InterPro" id="IPR025166">
    <property type="entry name" value="Integrase_DNA_bind_dom"/>
</dbReference>
<accession>A0A0J7XR91</accession>
<keyword evidence="5" id="KW-1185">Reference proteome</keyword>
<protein>
    <submittedName>
        <fullName evidence="4">Integrase</fullName>
    </submittedName>
</protein>
<evidence type="ECO:0000256" key="2">
    <source>
        <dbReference type="ARBA" id="ARBA00022908"/>
    </source>
</evidence>
<comment type="similarity">
    <text evidence="1">Belongs to the 'phage' integrase family.</text>
</comment>
<dbReference type="GO" id="GO:0015074">
    <property type="term" value="P:DNA integration"/>
    <property type="evidence" value="ECO:0007669"/>
    <property type="project" value="UniProtKB-KW"/>
</dbReference>
<dbReference type="InterPro" id="IPR038488">
    <property type="entry name" value="Integrase_DNA-bd_sf"/>
</dbReference>
<dbReference type="PANTHER" id="PTHR30629:SF2">
    <property type="entry name" value="PROPHAGE INTEGRASE INTS-RELATED"/>
    <property type="match status" value="1"/>
</dbReference>
<reference evidence="4 5" key="1">
    <citation type="journal article" date="2015" name="G3 (Bethesda)">
        <title>Insights into Ongoing Evolution of the Hexachlorocyclohexane Catabolic Pathway from Comparative Genomics of Ten Sphingomonadaceae Strains.</title>
        <authorList>
            <person name="Pearce S.L."/>
            <person name="Oakeshott J.G."/>
            <person name="Pandey G."/>
        </authorList>
    </citation>
    <scope>NUCLEOTIDE SEQUENCE [LARGE SCALE GENOMIC DNA]</scope>
    <source>
        <strain evidence="4 5">LL02</strain>
    </source>
</reference>